<organism evidence="1 2">
    <name type="scientific">Ambrosiozyma monospora</name>
    <name type="common">Yeast</name>
    <name type="synonym">Endomycopsis monosporus</name>
    <dbReference type="NCBI Taxonomy" id="43982"/>
    <lineage>
        <taxon>Eukaryota</taxon>
        <taxon>Fungi</taxon>
        <taxon>Dikarya</taxon>
        <taxon>Ascomycota</taxon>
        <taxon>Saccharomycotina</taxon>
        <taxon>Pichiomycetes</taxon>
        <taxon>Pichiales</taxon>
        <taxon>Pichiaceae</taxon>
        <taxon>Ambrosiozyma</taxon>
    </lineage>
</organism>
<dbReference type="Proteomes" id="UP001165064">
    <property type="component" value="Unassembled WGS sequence"/>
</dbReference>
<keyword evidence="2" id="KW-1185">Reference proteome</keyword>
<dbReference type="EMBL" id="BSXS01002039">
    <property type="protein sequence ID" value="GME78034.1"/>
    <property type="molecule type" value="Genomic_DNA"/>
</dbReference>
<proteinExistence type="predicted"/>
<reference evidence="1" key="1">
    <citation type="submission" date="2023-04" db="EMBL/GenBank/DDBJ databases">
        <title>Ambrosiozyma monospora NBRC 10751.</title>
        <authorList>
            <person name="Ichikawa N."/>
            <person name="Sato H."/>
            <person name="Tonouchi N."/>
        </authorList>
    </citation>
    <scope>NUCLEOTIDE SEQUENCE</scope>
    <source>
        <strain evidence="1">NBRC 10751</strain>
    </source>
</reference>
<accession>A0ACB5SZW4</accession>
<evidence type="ECO:0000313" key="1">
    <source>
        <dbReference type="EMBL" id="GME78034.1"/>
    </source>
</evidence>
<gene>
    <name evidence="1" type="ORF">Amon02_000327300</name>
</gene>
<protein>
    <submittedName>
        <fullName evidence="1">Unnamed protein product</fullName>
    </submittedName>
</protein>
<evidence type="ECO:0000313" key="2">
    <source>
        <dbReference type="Proteomes" id="UP001165064"/>
    </source>
</evidence>
<comment type="caution">
    <text evidence="1">The sequence shown here is derived from an EMBL/GenBank/DDBJ whole genome shotgun (WGS) entry which is preliminary data.</text>
</comment>
<name>A0ACB5SZW4_AMBMO</name>
<sequence>MFSIDMVQFPLIPRKSKNLKMQTKWILILKKSVKDVFSQYSSVSTEIPEDKKLEKEVVHNLDSIEEDEDDDDVVEIVSDEDNDSPMKIKDTVPKILDSFQIHELKDRRYRSQLASQQLKPDIELEPDSDQDYRHKKNTNDDDYVIVLDQDERLADGRLAIGENEVNLQQKLQKMEIEEALFNYSNSSSDNDIDIIHVNTLNKDKVHKPQKPSSVVFTLPRVQKPMPVYSHEMESVRKEAVLLQKILQLNQQRHIDLRRRLEILKNDAKIGGAGS</sequence>